<keyword evidence="4" id="KW-0862">Zinc</keyword>
<dbReference type="SMART" id="SM00249">
    <property type="entry name" value="PHD"/>
    <property type="match status" value="1"/>
</dbReference>
<feature type="domain" description="Myb-like" evidence="7">
    <location>
        <begin position="854"/>
        <end position="916"/>
    </location>
</feature>
<accession>A0AAN9XHY0</accession>
<dbReference type="Gene3D" id="3.30.40.10">
    <property type="entry name" value="Zinc/RING finger domain, C3HC4 (zinc finger)"/>
    <property type="match status" value="1"/>
</dbReference>
<dbReference type="SMART" id="SM00717">
    <property type="entry name" value="SANT"/>
    <property type="match status" value="1"/>
</dbReference>
<dbReference type="InterPro" id="IPR017930">
    <property type="entry name" value="Myb_dom"/>
</dbReference>
<dbReference type="Pfam" id="PF00249">
    <property type="entry name" value="Myb_DNA-binding"/>
    <property type="match status" value="1"/>
</dbReference>
<comment type="caution">
    <text evidence="9">The sequence shown here is derived from an EMBL/GenBank/DDBJ whole genome shotgun (WGS) entry which is preliminary data.</text>
</comment>
<feature type="compositionally biased region" description="Basic and acidic residues" evidence="6">
    <location>
        <begin position="761"/>
        <end position="774"/>
    </location>
</feature>
<dbReference type="Proteomes" id="UP001386955">
    <property type="component" value="Unassembled WGS sequence"/>
</dbReference>
<dbReference type="InterPro" id="IPR009057">
    <property type="entry name" value="Homeodomain-like_sf"/>
</dbReference>
<comment type="subcellular location">
    <subcellularLocation>
        <location evidence="1">Nucleus</location>
    </subcellularLocation>
</comment>
<dbReference type="SUPFAM" id="SSF57903">
    <property type="entry name" value="FYVE/PHD zinc finger"/>
    <property type="match status" value="1"/>
</dbReference>
<dbReference type="PANTHER" id="PTHR47863:SF4">
    <property type="entry name" value="RING_FYVE_PHD ZINC FINGER SUPERFAMILY PROTEIN"/>
    <property type="match status" value="1"/>
</dbReference>
<keyword evidence="3" id="KW-0863">Zinc-finger</keyword>
<name>A0AAN9XHY0_PSOTE</name>
<gene>
    <name evidence="9" type="ORF">VNO78_21310</name>
</gene>
<proteinExistence type="predicted"/>
<dbReference type="InterPro" id="IPR001965">
    <property type="entry name" value="Znf_PHD"/>
</dbReference>
<evidence type="ECO:0000256" key="6">
    <source>
        <dbReference type="SAM" id="MobiDB-lite"/>
    </source>
</evidence>
<keyword evidence="10" id="KW-1185">Reference proteome</keyword>
<dbReference type="GO" id="GO:0008270">
    <property type="term" value="F:zinc ion binding"/>
    <property type="evidence" value="ECO:0007669"/>
    <property type="project" value="UniProtKB-KW"/>
</dbReference>
<feature type="region of interest" description="Disordered" evidence="6">
    <location>
        <begin position="277"/>
        <end position="296"/>
    </location>
</feature>
<evidence type="ECO:0000256" key="3">
    <source>
        <dbReference type="ARBA" id="ARBA00022771"/>
    </source>
</evidence>
<evidence type="ECO:0000256" key="4">
    <source>
        <dbReference type="ARBA" id="ARBA00022833"/>
    </source>
</evidence>
<feature type="compositionally biased region" description="Basic and acidic residues" evidence="6">
    <location>
        <begin position="813"/>
        <end position="825"/>
    </location>
</feature>
<protein>
    <recommendedName>
        <fullName evidence="11">Myb-like domain-containing protein</fullName>
    </recommendedName>
</protein>
<evidence type="ECO:0008006" key="11">
    <source>
        <dbReference type="Google" id="ProtNLM"/>
    </source>
</evidence>
<reference evidence="9 10" key="1">
    <citation type="submission" date="2024-01" db="EMBL/GenBank/DDBJ databases">
        <title>The genomes of 5 underutilized Papilionoideae crops provide insights into root nodulation and disease resistanc.</title>
        <authorList>
            <person name="Jiang F."/>
        </authorList>
    </citation>
    <scope>NUCLEOTIDE SEQUENCE [LARGE SCALE GENOMIC DNA]</scope>
    <source>
        <strain evidence="9">DUOXIRENSHENG_FW03</strain>
        <tissue evidence="9">Leaves</tissue>
    </source>
</reference>
<dbReference type="EMBL" id="JAYMYS010000005">
    <property type="protein sequence ID" value="KAK7392860.1"/>
    <property type="molecule type" value="Genomic_DNA"/>
</dbReference>
<dbReference type="PANTHER" id="PTHR47863">
    <property type="entry name" value="RING/FYVE/PHD ZINC FINGER SUPERFAMILY PROTEIN"/>
    <property type="match status" value="1"/>
</dbReference>
<feature type="region of interest" description="Disordered" evidence="6">
    <location>
        <begin position="804"/>
        <end position="825"/>
    </location>
</feature>
<evidence type="ECO:0000259" key="7">
    <source>
        <dbReference type="PROSITE" id="PS50090"/>
    </source>
</evidence>
<dbReference type="SUPFAM" id="SSF46689">
    <property type="entry name" value="Homeodomain-like"/>
    <property type="match status" value="1"/>
</dbReference>
<dbReference type="AlphaFoldDB" id="A0AAN9XHY0"/>
<keyword evidence="5" id="KW-0539">Nucleus</keyword>
<dbReference type="InterPro" id="IPR011011">
    <property type="entry name" value="Znf_FYVE_PHD"/>
</dbReference>
<feature type="domain" description="HTH myb-type" evidence="8">
    <location>
        <begin position="856"/>
        <end position="920"/>
    </location>
</feature>
<feature type="region of interest" description="Disordered" evidence="6">
    <location>
        <begin position="748"/>
        <end position="774"/>
    </location>
</feature>
<sequence length="923" mass="103905">MDGDDDTSSLAWLWTIEALSTVKEIPIATLQGVKLLSSIGNFLESIFFLGLIDAAPVRNDKFRENAKELVALRCLEELSTRVVDPGTSSTLDSRVGFDFSRRCEDVLLEILGEIPSSNPKMAGEELLKSDVYQFIKHKRAGTFKCHLEQMREMILKGTHPHSDYLRERSGLFPGNSSYTVLVNDIKCDNNSDKDVGNVTDAENMVDKENSVSLILEHANKTSKEHLLDYNFSPSKSFEPKKVESVSQLRQEVSEHLTERILLVSEQGEHHIENQKMENLGDGSSEDSHNRCTTSKLSQSSSHIEVFQDESNIHFNDTLVPQHTFGGENSPLLQIESIPHVALPDGIQHKISGSKPWSKHETDIQLEDPNGSQQQIASFKSPDDTGNGCGVEISGDFVYQSQKINLETKKQTEQNLCLKCNEGEQLLICDVNFVQPVVPECCLGMTSTIIPQHTSVAEPCNDTSMDETKDNSQHCIPTNDANAEKVRHTINLLQLKQKDPDITSLNLSPKPAASNMTIVDMVNGCGAELSSNSDGNHNEKNYIEALKHEFLHSHCTVNQDFSAMIESTKQNCCMKCNEGGQLLACQMTTCPIIMHKNCLGASAQLDAKGNFVCPFCAYFHAHLEYCEAKKKVSLARKNLAIFVTKGKLNQAVELVHEFHRQEHCISGKSSKCEHIHVKNNKDDQLTGCEDNREDHIGEHSNDANNLQIKRSQQQAPISCIHSSWREKENVNNGPVEVLREEEIGEMPNAKRLTGGDEENEVPTDHVDGHGDKFTSEKTNIAPVKRSNVEEDDPQKMTKQHNIDGTIEPVCSHNSGKEEISENEREKHSIPRYSMRFRKRETPCKFQTSPVFLGNQLRRKKVPWTAEEEELIREGVQKFGFDDPMKWKKILKFGSHVFEKIGRRRTPQDLKDKWKNMCKTHSRSK</sequence>
<evidence type="ECO:0000256" key="2">
    <source>
        <dbReference type="ARBA" id="ARBA00022723"/>
    </source>
</evidence>
<keyword evidence="2" id="KW-0479">Metal-binding</keyword>
<evidence type="ECO:0000256" key="1">
    <source>
        <dbReference type="ARBA" id="ARBA00004123"/>
    </source>
</evidence>
<organism evidence="9 10">
    <name type="scientific">Psophocarpus tetragonolobus</name>
    <name type="common">Winged bean</name>
    <name type="synonym">Dolichos tetragonolobus</name>
    <dbReference type="NCBI Taxonomy" id="3891"/>
    <lineage>
        <taxon>Eukaryota</taxon>
        <taxon>Viridiplantae</taxon>
        <taxon>Streptophyta</taxon>
        <taxon>Embryophyta</taxon>
        <taxon>Tracheophyta</taxon>
        <taxon>Spermatophyta</taxon>
        <taxon>Magnoliopsida</taxon>
        <taxon>eudicotyledons</taxon>
        <taxon>Gunneridae</taxon>
        <taxon>Pentapetalae</taxon>
        <taxon>rosids</taxon>
        <taxon>fabids</taxon>
        <taxon>Fabales</taxon>
        <taxon>Fabaceae</taxon>
        <taxon>Papilionoideae</taxon>
        <taxon>50 kb inversion clade</taxon>
        <taxon>NPAAA clade</taxon>
        <taxon>indigoferoid/millettioid clade</taxon>
        <taxon>Phaseoleae</taxon>
        <taxon>Psophocarpus</taxon>
    </lineage>
</organism>
<evidence type="ECO:0000313" key="9">
    <source>
        <dbReference type="EMBL" id="KAK7392860.1"/>
    </source>
</evidence>
<dbReference type="PROSITE" id="PS51294">
    <property type="entry name" value="HTH_MYB"/>
    <property type="match status" value="1"/>
</dbReference>
<dbReference type="CDD" id="cd11660">
    <property type="entry name" value="SANT_TRF"/>
    <property type="match status" value="1"/>
</dbReference>
<dbReference type="InterPro" id="IPR013083">
    <property type="entry name" value="Znf_RING/FYVE/PHD"/>
</dbReference>
<dbReference type="GO" id="GO:0005634">
    <property type="term" value="C:nucleus"/>
    <property type="evidence" value="ECO:0007669"/>
    <property type="project" value="UniProtKB-SubCell"/>
</dbReference>
<dbReference type="Gene3D" id="1.10.10.60">
    <property type="entry name" value="Homeodomain-like"/>
    <property type="match status" value="1"/>
</dbReference>
<dbReference type="InterPro" id="IPR001005">
    <property type="entry name" value="SANT/Myb"/>
</dbReference>
<evidence type="ECO:0000256" key="5">
    <source>
        <dbReference type="ARBA" id="ARBA00023242"/>
    </source>
</evidence>
<evidence type="ECO:0000259" key="8">
    <source>
        <dbReference type="PROSITE" id="PS51294"/>
    </source>
</evidence>
<dbReference type="PROSITE" id="PS50090">
    <property type="entry name" value="MYB_LIKE"/>
    <property type="match status" value="1"/>
</dbReference>
<evidence type="ECO:0000313" key="10">
    <source>
        <dbReference type="Proteomes" id="UP001386955"/>
    </source>
</evidence>